<dbReference type="Proteomes" id="UP000533429">
    <property type="component" value="Unassembled WGS sequence"/>
</dbReference>
<keyword evidence="1" id="KW-1133">Transmembrane helix</keyword>
<accession>A0A850QM01</accession>
<feature type="transmembrane region" description="Helical" evidence="1">
    <location>
        <begin position="25"/>
        <end position="43"/>
    </location>
</feature>
<sequence length="121" mass="13315">MKTIFKGIGRVCKAIWNLLSFTRQLVLNLIFLILVGALFFAFYQGDKDTETQPQPGALVLDLSGPIVEQKDPVNPVDSLLSEAMGKEPQQENVLFDIVEAIRAASGDNDIKGLVLNLQNMP</sequence>
<feature type="non-terminal residue" evidence="2">
    <location>
        <position position="121"/>
    </location>
</feature>
<dbReference type="EMBL" id="JABXOR010000169">
    <property type="protein sequence ID" value="NVO99123.1"/>
    <property type="molecule type" value="Genomic_DNA"/>
</dbReference>
<keyword evidence="1" id="KW-0812">Transmembrane</keyword>
<name>A0A850QM01_PHODD</name>
<comment type="caution">
    <text evidence="2">The sequence shown here is derived from an EMBL/GenBank/DDBJ whole genome shotgun (WGS) entry which is preliminary data.</text>
</comment>
<keyword evidence="1" id="KW-0472">Membrane</keyword>
<proteinExistence type="predicted"/>
<organism evidence="2 3">
    <name type="scientific">Photobacterium damselae subsp. damselae</name>
    <name type="common">Listonella damsela</name>
    <dbReference type="NCBI Taxonomy" id="85581"/>
    <lineage>
        <taxon>Bacteria</taxon>
        <taxon>Pseudomonadati</taxon>
        <taxon>Pseudomonadota</taxon>
        <taxon>Gammaproteobacteria</taxon>
        <taxon>Vibrionales</taxon>
        <taxon>Vibrionaceae</taxon>
        <taxon>Photobacterium</taxon>
    </lineage>
</organism>
<gene>
    <name evidence="2" type="ORF">HWA77_02730</name>
</gene>
<dbReference type="AlphaFoldDB" id="A0A850QM01"/>
<evidence type="ECO:0000256" key="1">
    <source>
        <dbReference type="SAM" id="Phobius"/>
    </source>
</evidence>
<evidence type="ECO:0000313" key="2">
    <source>
        <dbReference type="EMBL" id="NVO99123.1"/>
    </source>
</evidence>
<dbReference type="Gene3D" id="3.90.226.10">
    <property type="entry name" value="2-enoyl-CoA Hydratase, Chain A, domain 1"/>
    <property type="match status" value="1"/>
</dbReference>
<reference evidence="2 3" key="1">
    <citation type="submission" date="2020-06" db="EMBL/GenBank/DDBJ databases">
        <title>Photobacterium damselae subsp. damselae comparative genomics.</title>
        <authorList>
            <person name="Osorio C.R."/>
        </authorList>
    </citation>
    <scope>NUCLEOTIDE SEQUENCE [LARGE SCALE GENOMIC DNA]</scope>
    <source>
        <strain evidence="2 3">TW250/03</strain>
    </source>
</reference>
<protein>
    <submittedName>
        <fullName evidence="2">Signal peptide peptidase SppA</fullName>
    </submittedName>
</protein>
<evidence type="ECO:0000313" key="3">
    <source>
        <dbReference type="Proteomes" id="UP000533429"/>
    </source>
</evidence>